<reference evidence="3" key="2">
    <citation type="submission" date="2024-04" db="EMBL/GenBank/DDBJ databases">
        <authorList>
            <person name="Chen Y."/>
            <person name="Shah S."/>
            <person name="Dougan E. K."/>
            <person name="Thang M."/>
            <person name="Chan C."/>
        </authorList>
    </citation>
    <scope>NUCLEOTIDE SEQUENCE [LARGE SCALE GENOMIC DNA]</scope>
</reference>
<dbReference type="EMBL" id="CAMXCT010000596">
    <property type="protein sequence ID" value="CAI3980906.1"/>
    <property type="molecule type" value="Genomic_DNA"/>
</dbReference>
<evidence type="ECO:0000313" key="5">
    <source>
        <dbReference type="Proteomes" id="UP001152797"/>
    </source>
</evidence>
<protein>
    <submittedName>
        <fullName evidence="4">CSD domain-containing protein</fullName>
    </submittedName>
</protein>
<dbReference type="Proteomes" id="UP001152797">
    <property type="component" value="Unassembled WGS sequence"/>
</dbReference>
<proteinExistence type="predicted"/>
<reference evidence="2" key="1">
    <citation type="submission" date="2022-10" db="EMBL/GenBank/DDBJ databases">
        <authorList>
            <person name="Chen Y."/>
            <person name="Dougan E. K."/>
            <person name="Chan C."/>
            <person name="Rhodes N."/>
            <person name="Thang M."/>
        </authorList>
    </citation>
    <scope>NUCLEOTIDE SEQUENCE</scope>
</reference>
<evidence type="ECO:0000313" key="2">
    <source>
        <dbReference type="EMBL" id="CAI3980906.1"/>
    </source>
</evidence>
<keyword evidence="5" id="KW-1185">Reference proteome</keyword>
<dbReference type="AlphaFoldDB" id="A0A9P1BZ28"/>
<accession>A0A9P1BZ28</accession>
<name>A0A9P1BZ28_9DINO</name>
<dbReference type="OrthoDB" id="411435at2759"/>
<feature type="region of interest" description="Disordered" evidence="1">
    <location>
        <begin position="58"/>
        <end position="79"/>
    </location>
</feature>
<sequence>MASQFSVRKVAQASGLFLLAATLVFAVADHQGLLTFGATHGKTTLSDSGAIAKAHEAKGTKVNASHTHKTKEKEAEKEECSNAVPGDPCYGAVLWHKWIGLIEQPYAYDGNLTRESDRHNIQSWLHEKGRSGCPRPCKESIAYPIPKVAHPGGPQIYCFSVARTGPEMDSMFMQRQTGTGIFACNGYDVYSDHEIDIDGYKTKLIPSTAAGVSVDRTAANSQVFMKTWMYILGSHWWYKYDFLAKVDPDAILFPERLRGHVAAHVGQNVFFLNCAVHAPAMYGAVEVFAKSALGAYQAAHGRCEQSLPFWSWGEDRFMQECLKMLGVIPIPDYTENVRDARCWGSDCGNKGAVAFHPFKAVNGWYRCYLASQ</sequence>
<organism evidence="2">
    <name type="scientific">Cladocopium goreaui</name>
    <dbReference type="NCBI Taxonomy" id="2562237"/>
    <lineage>
        <taxon>Eukaryota</taxon>
        <taxon>Sar</taxon>
        <taxon>Alveolata</taxon>
        <taxon>Dinophyceae</taxon>
        <taxon>Suessiales</taxon>
        <taxon>Symbiodiniaceae</taxon>
        <taxon>Cladocopium</taxon>
    </lineage>
</organism>
<gene>
    <name evidence="2" type="ORF">C1SCF055_LOCUS8754</name>
</gene>
<evidence type="ECO:0000256" key="1">
    <source>
        <dbReference type="SAM" id="MobiDB-lite"/>
    </source>
</evidence>
<comment type="caution">
    <text evidence="2">The sequence shown here is derived from an EMBL/GenBank/DDBJ whole genome shotgun (WGS) entry which is preliminary data.</text>
</comment>
<evidence type="ECO:0000313" key="4">
    <source>
        <dbReference type="EMBL" id="CAL4768218.1"/>
    </source>
</evidence>
<dbReference type="EMBL" id="CAMXCT030000596">
    <property type="protein sequence ID" value="CAL4768218.1"/>
    <property type="molecule type" value="Genomic_DNA"/>
</dbReference>
<dbReference type="EMBL" id="CAMXCT020000596">
    <property type="protein sequence ID" value="CAL1134281.1"/>
    <property type="molecule type" value="Genomic_DNA"/>
</dbReference>
<evidence type="ECO:0000313" key="3">
    <source>
        <dbReference type="EMBL" id="CAL1134281.1"/>
    </source>
</evidence>